<feature type="coiled-coil region" evidence="1">
    <location>
        <begin position="39"/>
        <end position="66"/>
    </location>
</feature>
<dbReference type="RefSeq" id="WP_107655861.1">
    <property type="nucleotide sequence ID" value="NZ_BJXA01000071.1"/>
</dbReference>
<dbReference type="Gene3D" id="1.10.10.1150">
    <property type="entry name" value="Coenzyme PQQ synthesis protein D (PqqD)"/>
    <property type="match status" value="1"/>
</dbReference>
<dbReference type="InterPro" id="IPR041881">
    <property type="entry name" value="PqqD_sf"/>
</dbReference>
<evidence type="ECO:0000313" key="3">
    <source>
        <dbReference type="Proteomes" id="UP000321424"/>
    </source>
</evidence>
<accession>A0A511MPM0</accession>
<proteinExistence type="predicted"/>
<evidence type="ECO:0000256" key="1">
    <source>
        <dbReference type="SAM" id="Coils"/>
    </source>
</evidence>
<evidence type="ECO:0000313" key="2">
    <source>
        <dbReference type="EMBL" id="GEM42550.1"/>
    </source>
</evidence>
<comment type="caution">
    <text evidence="2">The sequence shown here is derived from an EMBL/GenBank/DDBJ whole genome shotgun (WGS) entry which is preliminary data.</text>
</comment>
<sequence length="91" mass="9785">MPLLQLGDDAILDTTDGVGVIMDSRAGVYFELNPVATLMVQAAMSCETVEDAVRELEQRIDASAETLRAGLGKLVDQLAEHRLLARTDAAK</sequence>
<name>A0A511MPM0_9NOCA</name>
<dbReference type="Proteomes" id="UP000321424">
    <property type="component" value="Unassembled WGS sequence"/>
</dbReference>
<organism evidence="2 3">
    <name type="scientific">Nocardia ninae NBRC 108245</name>
    <dbReference type="NCBI Taxonomy" id="1210091"/>
    <lineage>
        <taxon>Bacteria</taxon>
        <taxon>Bacillati</taxon>
        <taxon>Actinomycetota</taxon>
        <taxon>Actinomycetes</taxon>
        <taxon>Mycobacteriales</taxon>
        <taxon>Nocardiaceae</taxon>
        <taxon>Nocardia</taxon>
    </lineage>
</organism>
<gene>
    <name evidence="2" type="ORF">NN4_70690</name>
</gene>
<dbReference type="InterPro" id="IPR008792">
    <property type="entry name" value="PQQD"/>
</dbReference>
<dbReference type="EMBL" id="BJXA01000071">
    <property type="protein sequence ID" value="GEM42550.1"/>
    <property type="molecule type" value="Genomic_DNA"/>
</dbReference>
<dbReference type="OrthoDB" id="4236733at2"/>
<protein>
    <recommendedName>
        <fullName evidence="4">PqqD family protein</fullName>
    </recommendedName>
</protein>
<keyword evidence="1" id="KW-0175">Coiled coil</keyword>
<dbReference type="Pfam" id="PF05402">
    <property type="entry name" value="PqqD"/>
    <property type="match status" value="1"/>
</dbReference>
<dbReference type="AlphaFoldDB" id="A0A511MPM0"/>
<keyword evidence="3" id="KW-1185">Reference proteome</keyword>
<reference evidence="2 3" key="1">
    <citation type="submission" date="2019-07" db="EMBL/GenBank/DDBJ databases">
        <title>Whole genome shotgun sequence of Nocardia ninae NBRC 108245.</title>
        <authorList>
            <person name="Hosoyama A."/>
            <person name="Uohara A."/>
            <person name="Ohji S."/>
            <person name="Ichikawa N."/>
        </authorList>
    </citation>
    <scope>NUCLEOTIDE SEQUENCE [LARGE SCALE GENOMIC DNA]</scope>
    <source>
        <strain evidence="2 3">NBRC 108245</strain>
    </source>
</reference>
<evidence type="ECO:0008006" key="4">
    <source>
        <dbReference type="Google" id="ProtNLM"/>
    </source>
</evidence>